<dbReference type="Proteomes" id="UP000313359">
    <property type="component" value="Unassembled WGS sequence"/>
</dbReference>
<reference evidence="1" key="1">
    <citation type="journal article" date="2018" name="Genome Biol. Evol.">
        <title>Genomics and development of Lentinus tigrinus, a white-rot wood-decaying mushroom with dimorphic fruiting bodies.</title>
        <authorList>
            <person name="Wu B."/>
            <person name="Xu Z."/>
            <person name="Knudson A."/>
            <person name="Carlson A."/>
            <person name="Chen N."/>
            <person name="Kovaka S."/>
            <person name="LaButti K."/>
            <person name="Lipzen A."/>
            <person name="Pennachio C."/>
            <person name="Riley R."/>
            <person name="Schakwitz W."/>
            <person name="Umezawa K."/>
            <person name="Ohm R.A."/>
            <person name="Grigoriev I.V."/>
            <person name="Nagy L.G."/>
            <person name="Gibbons J."/>
            <person name="Hibbett D."/>
        </authorList>
    </citation>
    <scope>NUCLEOTIDE SEQUENCE [LARGE SCALE GENOMIC DNA]</scope>
    <source>
        <strain evidence="1">ALCF2SS1-6</strain>
    </source>
</reference>
<gene>
    <name evidence="1" type="ORF">L227DRAFT_316524</name>
</gene>
<keyword evidence="2" id="KW-1185">Reference proteome</keyword>
<dbReference type="OrthoDB" id="2766247at2759"/>
<evidence type="ECO:0000313" key="2">
    <source>
        <dbReference type="Proteomes" id="UP000313359"/>
    </source>
</evidence>
<sequence length="387" mass="43709">MDVSPFSRLRLEASAMTFPFHRITDHLLFSQFTNLRCLQIRYTLIPGSFTTLRRMISALQALEELEINDVWTQRSWPLSQWELESSRRWGSKLRCFRCIFWDKPNPRSEAARATCCLEDLMGWLSTTSAVNLKKLDLQVASFQAPPGPILDLIHGPECMSFLQTVGTSVSSLTLEIAGDLILVTGRDKKLLPITWGQVCSMLSGLRSRLRYLRLGDIKYHGPSIGDVSHTDPCFCLTSGPDIGELDAVLALDIFKNLTEVEFRLGRTLICPTGIHDPRWGAQYMQEASSLSMSIGIIVVALLLARLHDLFPSLILLRQDGLTGRRQTHVIYLRTPVHVRPATITVPSPYHHRTTTVPSLYHHCTITELVFQKFGIRVSKPRASEISR</sequence>
<accession>A0A5C2SLL3</accession>
<protein>
    <submittedName>
        <fullName evidence="1">Uncharacterized protein</fullName>
    </submittedName>
</protein>
<evidence type="ECO:0000313" key="1">
    <source>
        <dbReference type="EMBL" id="RPD64047.1"/>
    </source>
</evidence>
<proteinExistence type="predicted"/>
<dbReference type="AlphaFoldDB" id="A0A5C2SLL3"/>
<name>A0A5C2SLL3_9APHY</name>
<dbReference type="EMBL" id="ML122254">
    <property type="protein sequence ID" value="RPD64047.1"/>
    <property type="molecule type" value="Genomic_DNA"/>
</dbReference>
<organism evidence="1 2">
    <name type="scientific">Lentinus tigrinus ALCF2SS1-6</name>
    <dbReference type="NCBI Taxonomy" id="1328759"/>
    <lineage>
        <taxon>Eukaryota</taxon>
        <taxon>Fungi</taxon>
        <taxon>Dikarya</taxon>
        <taxon>Basidiomycota</taxon>
        <taxon>Agaricomycotina</taxon>
        <taxon>Agaricomycetes</taxon>
        <taxon>Polyporales</taxon>
        <taxon>Polyporaceae</taxon>
        <taxon>Lentinus</taxon>
    </lineage>
</organism>